<feature type="transmembrane region" description="Helical" evidence="1">
    <location>
        <begin position="12"/>
        <end position="35"/>
    </location>
</feature>
<dbReference type="EMBL" id="JAMSHJ010000002">
    <property type="protein sequence ID" value="KAI5434747.1"/>
    <property type="molecule type" value="Genomic_DNA"/>
</dbReference>
<dbReference type="AlphaFoldDB" id="A0A9D4Y8H9"/>
<reference evidence="2 3" key="1">
    <citation type="journal article" date="2022" name="Nat. Genet.">
        <title>Improved pea reference genome and pan-genome highlight genomic features and evolutionary characteristics.</title>
        <authorList>
            <person name="Yang T."/>
            <person name="Liu R."/>
            <person name="Luo Y."/>
            <person name="Hu S."/>
            <person name="Wang D."/>
            <person name="Wang C."/>
            <person name="Pandey M.K."/>
            <person name="Ge S."/>
            <person name="Xu Q."/>
            <person name="Li N."/>
            <person name="Li G."/>
            <person name="Huang Y."/>
            <person name="Saxena R.K."/>
            <person name="Ji Y."/>
            <person name="Li M."/>
            <person name="Yan X."/>
            <person name="He Y."/>
            <person name="Liu Y."/>
            <person name="Wang X."/>
            <person name="Xiang C."/>
            <person name="Varshney R.K."/>
            <person name="Ding H."/>
            <person name="Gao S."/>
            <person name="Zong X."/>
        </authorList>
    </citation>
    <scope>NUCLEOTIDE SEQUENCE [LARGE SCALE GENOMIC DNA]</scope>
    <source>
        <strain evidence="2 3">cv. Zhongwan 6</strain>
    </source>
</reference>
<dbReference type="Gramene" id="Psat02G0153400-T1">
    <property type="protein sequence ID" value="KAI5434747.1"/>
    <property type="gene ID" value="KIW84_021534"/>
</dbReference>
<protein>
    <submittedName>
        <fullName evidence="2">Uncharacterized protein</fullName>
    </submittedName>
</protein>
<organism evidence="2 3">
    <name type="scientific">Pisum sativum</name>
    <name type="common">Garden pea</name>
    <name type="synonym">Lathyrus oleraceus</name>
    <dbReference type="NCBI Taxonomy" id="3888"/>
    <lineage>
        <taxon>Eukaryota</taxon>
        <taxon>Viridiplantae</taxon>
        <taxon>Streptophyta</taxon>
        <taxon>Embryophyta</taxon>
        <taxon>Tracheophyta</taxon>
        <taxon>Spermatophyta</taxon>
        <taxon>Magnoliopsida</taxon>
        <taxon>eudicotyledons</taxon>
        <taxon>Gunneridae</taxon>
        <taxon>Pentapetalae</taxon>
        <taxon>rosids</taxon>
        <taxon>fabids</taxon>
        <taxon>Fabales</taxon>
        <taxon>Fabaceae</taxon>
        <taxon>Papilionoideae</taxon>
        <taxon>50 kb inversion clade</taxon>
        <taxon>NPAAA clade</taxon>
        <taxon>Hologalegina</taxon>
        <taxon>IRL clade</taxon>
        <taxon>Fabeae</taxon>
        <taxon>Lathyrus</taxon>
    </lineage>
</organism>
<feature type="transmembrane region" description="Helical" evidence="1">
    <location>
        <begin position="41"/>
        <end position="64"/>
    </location>
</feature>
<proteinExistence type="predicted"/>
<sequence length="100" mass="10302">MKRWVVVSVSTDALGPFCPCLPLWSLLSFLLILYGGIGATIGALGALALGVIGPAAIAGLIAAADKTLAKDAPQVANKLGEDFYKVILQEGTFKSTTVVL</sequence>
<evidence type="ECO:0000313" key="3">
    <source>
        <dbReference type="Proteomes" id="UP001058974"/>
    </source>
</evidence>
<keyword evidence="1" id="KW-1133">Transmembrane helix</keyword>
<keyword evidence="1" id="KW-0812">Transmembrane</keyword>
<comment type="caution">
    <text evidence="2">The sequence shown here is derived from an EMBL/GenBank/DDBJ whole genome shotgun (WGS) entry which is preliminary data.</text>
</comment>
<keyword evidence="1" id="KW-0472">Membrane</keyword>
<name>A0A9D4Y8H9_PEA</name>
<accession>A0A9D4Y8H9</accession>
<evidence type="ECO:0000313" key="2">
    <source>
        <dbReference type="EMBL" id="KAI5434747.1"/>
    </source>
</evidence>
<evidence type="ECO:0000256" key="1">
    <source>
        <dbReference type="SAM" id="Phobius"/>
    </source>
</evidence>
<gene>
    <name evidence="2" type="ORF">KIW84_021534</name>
</gene>
<dbReference type="Proteomes" id="UP001058974">
    <property type="component" value="Chromosome 2"/>
</dbReference>
<keyword evidence="3" id="KW-1185">Reference proteome</keyword>